<protein>
    <recommendedName>
        <fullName evidence="8">Sister chromatid cohesion protein</fullName>
    </recommendedName>
</protein>
<reference evidence="6" key="1">
    <citation type="submission" date="2020-10" db="EMBL/GenBank/DDBJ databases">
        <authorList>
            <person name="Palmer J.M."/>
        </authorList>
    </citation>
    <scope>NUCLEOTIDE SEQUENCE</scope>
    <source>
        <strain evidence="6">UCD 2041</strain>
    </source>
</reference>
<dbReference type="InterPro" id="IPR039776">
    <property type="entry name" value="Pds5"/>
</dbReference>
<dbReference type="GO" id="GO:0007064">
    <property type="term" value="P:mitotic sister chromatid cohesion"/>
    <property type="evidence" value="ECO:0007669"/>
    <property type="project" value="InterPro"/>
</dbReference>
<gene>
    <name evidence="6" type="ORF">BRETT_003657</name>
</gene>
<dbReference type="Gene3D" id="1.25.10.10">
    <property type="entry name" value="Leucine-rich Repeat Variant"/>
    <property type="match status" value="1"/>
</dbReference>
<evidence type="ECO:0000256" key="3">
    <source>
        <dbReference type="ARBA" id="ARBA00022776"/>
    </source>
</evidence>
<comment type="subcellular location">
    <subcellularLocation>
        <location evidence="1">Nucleus</location>
    </subcellularLocation>
</comment>
<keyword evidence="2" id="KW-0132">Cell division</keyword>
<dbReference type="GO" id="GO:0000785">
    <property type="term" value="C:chromatin"/>
    <property type="evidence" value="ECO:0007669"/>
    <property type="project" value="TreeGrafter"/>
</dbReference>
<evidence type="ECO:0000256" key="1">
    <source>
        <dbReference type="ARBA" id="ARBA00004123"/>
    </source>
</evidence>
<organism evidence="6 7">
    <name type="scientific">Dekkera bruxellensis</name>
    <name type="common">Brettanomyces custersii</name>
    <dbReference type="NCBI Taxonomy" id="5007"/>
    <lineage>
        <taxon>Eukaryota</taxon>
        <taxon>Fungi</taxon>
        <taxon>Dikarya</taxon>
        <taxon>Ascomycota</taxon>
        <taxon>Saccharomycotina</taxon>
        <taxon>Pichiomycetes</taxon>
        <taxon>Pichiales</taxon>
        <taxon>Pichiaceae</taxon>
        <taxon>Brettanomyces</taxon>
    </lineage>
</organism>
<evidence type="ECO:0000256" key="2">
    <source>
        <dbReference type="ARBA" id="ARBA00022618"/>
    </source>
</evidence>
<keyword evidence="5" id="KW-0131">Cell cycle</keyword>
<dbReference type="OrthoDB" id="200660at2759"/>
<evidence type="ECO:0000313" key="7">
    <source>
        <dbReference type="Proteomes" id="UP000663131"/>
    </source>
</evidence>
<dbReference type="PANTHER" id="PTHR12663:SF0">
    <property type="entry name" value="PRECOCIOUS DISSOCIATION OF SISTERS 5, ISOFORM A"/>
    <property type="match status" value="1"/>
</dbReference>
<dbReference type="Proteomes" id="UP000663131">
    <property type="component" value="Chromosome 6"/>
</dbReference>
<dbReference type="SUPFAM" id="SSF48371">
    <property type="entry name" value="ARM repeat"/>
    <property type="match status" value="1"/>
</dbReference>
<dbReference type="InterPro" id="IPR016024">
    <property type="entry name" value="ARM-type_fold"/>
</dbReference>
<name>A0A871R6Y1_DEKBR</name>
<sequence length="1274" mass="145175">MQTKAMKQKLNFKERLISTARKPVSTKELLSRLEILSDELSSLDQDEVDTGSLEHVKSELISKKLLHHSNAGVQSYAACCIVDILRLYAPDAPYSAPELSQVFRLFYRQLKGLTDSDHGYYSQYMYLATRIAEVKIAILLTDLPDAPKLAEGLFQVVYQVASVNNLDKELKPILLEILTEVISESNTLPEGVMKLMLNKFLQHFKQAHGRHPIHAVPAFGFTVTLFTLNADRLSRLVTLFFSEIIYDALKFTQEEDEDFNSSSSSDSESDSEDSSLSIRQLVKVNQIVIEIWRYVPEVTSSVMGLLSNELEADNDNIRVAATKAIESILSFSNSPLNFLHEHQDVYKKWMKKPFDRSLAVRIAWVKRTPRLIENRSDTAEDIRDGLLKTLVDSEAEVRLSTIQALSTLDTNTFTSRIASKSIMDTLYQLMREKHSQIRVECINFLARLYNEQLSNLYSGNDDLDQWVGSFPDHLLNLIYINDKLVNSEVDMALFEKLFPYQPDSKKRTHKLLAVFSHLGSKAKSSFFALARRQVQLCGFLPKLLEFAGSVNGDDDDDDDGRDEIDNSSDDAIKLDRGILWLCSDMPQTGNPAASLKHFLLMKNKRLFRLVKLAISPMTSDYETVQNSLSELFEIVKKEDVDTNSKLHIYSTVKLVMYRAACICYNKSNLSELMAVARDLSSPLSSSAIQLIDSISRLTPEILKSNIMELISETCKENDSAIIVSDLGAIVNFVRKFPTVVNDKLTQQSSQQSHSDITFYEKLVRFATVGSPLEAKYSVQIIANTKFALRESYLQDILEGVWPLSDDPNKLCTALSSISEMFLADMLLLEPKTKELSTFLASKILLKNNFLDQKQYEAESNDVWISDEHLITDETSCYVKLLALRCLTNWLVAVKSDTQSDLISLSEPIFKLLRSIIVNGGEIISKKDATYPTPKSYQSRLRLEAGLMLLKLAECGSYDAQLNVDVVEELIFLVQDENKNVRDLFLDSLTKALSSQKVPKKFVPLVMFYAHEPDSSIQKKAATWIRSMFNRELRLHDSWNDLLFETSYVRLIYMLSSHSEFKNIYREYTSAEENTGGKAQAFYNLSAFASAYLIFAVEIISTEDNISLLFYLTQRVKQYQSVLLDAGPERLDRQQSDFKNEDERLYFVSDLAQLVVKQISEMRKWYTTTWPGKMALPSDLYQKNRSKELVQDVVKSSFIPEQYLAEVTRVVKTSCKRFKSLPKNLTMGKRVRQDKDEGQRKVSILEIDAQEVAKDKRPFNRRDTIATRVLRRSGE</sequence>
<dbReference type="EMBL" id="CP063134">
    <property type="protein sequence ID" value="QOU19508.1"/>
    <property type="molecule type" value="Genomic_DNA"/>
</dbReference>
<dbReference type="CDD" id="cd19953">
    <property type="entry name" value="PDS5"/>
    <property type="match status" value="1"/>
</dbReference>
<dbReference type="InterPro" id="IPR011989">
    <property type="entry name" value="ARM-like"/>
</dbReference>
<dbReference type="AlphaFoldDB" id="A0A871R6Y1"/>
<evidence type="ECO:0000313" key="6">
    <source>
        <dbReference type="EMBL" id="QOU19508.1"/>
    </source>
</evidence>
<dbReference type="GO" id="GO:0005634">
    <property type="term" value="C:nucleus"/>
    <property type="evidence" value="ECO:0007669"/>
    <property type="project" value="UniProtKB-SubCell"/>
</dbReference>
<dbReference type="KEGG" id="bbrx:BRETT_003657"/>
<dbReference type="GO" id="GO:0006281">
    <property type="term" value="P:DNA repair"/>
    <property type="evidence" value="ECO:0007669"/>
    <property type="project" value="TreeGrafter"/>
</dbReference>
<dbReference type="GO" id="GO:0051301">
    <property type="term" value="P:cell division"/>
    <property type="evidence" value="ECO:0007669"/>
    <property type="project" value="UniProtKB-KW"/>
</dbReference>
<keyword evidence="4" id="KW-0539">Nucleus</keyword>
<dbReference type="Pfam" id="PF20168">
    <property type="entry name" value="PDS5"/>
    <property type="match status" value="1"/>
</dbReference>
<evidence type="ECO:0000256" key="5">
    <source>
        <dbReference type="ARBA" id="ARBA00023306"/>
    </source>
</evidence>
<accession>A0A871R6Y1</accession>
<evidence type="ECO:0000256" key="4">
    <source>
        <dbReference type="ARBA" id="ARBA00023242"/>
    </source>
</evidence>
<evidence type="ECO:0008006" key="8">
    <source>
        <dbReference type="Google" id="ProtNLM"/>
    </source>
</evidence>
<proteinExistence type="predicted"/>
<reference evidence="6" key="2">
    <citation type="journal article" name="BMC Genomics">
        <title>New genome assemblies reveal patterns of domestication and adaptation across Brettanomyces (Dekkera) species.</title>
        <authorList>
            <person name="Roach M.J."/>
            <person name="Borneman A.R."/>
        </authorList>
    </citation>
    <scope>NUCLEOTIDE SEQUENCE</scope>
    <source>
        <strain evidence="6">UCD 2041</strain>
    </source>
</reference>
<dbReference type="GeneID" id="64575580"/>
<dbReference type="RefSeq" id="XP_041136001.1">
    <property type="nucleotide sequence ID" value="XM_041282162.1"/>
</dbReference>
<dbReference type="PANTHER" id="PTHR12663">
    <property type="entry name" value="ANDROGEN INDUCED INHIBITOR OF PROLIFERATION AS3 / PDS5-RELATED"/>
    <property type="match status" value="1"/>
</dbReference>
<keyword evidence="3" id="KW-0498">Mitosis</keyword>